<dbReference type="GO" id="GO:0000055">
    <property type="term" value="P:ribosomal large subunit export from nucleus"/>
    <property type="evidence" value="ECO:0007669"/>
    <property type="project" value="EnsemblFungi"/>
</dbReference>
<feature type="compositionally biased region" description="Low complexity" evidence="12">
    <location>
        <begin position="298"/>
        <end position="307"/>
    </location>
</feature>
<keyword evidence="9" id="KW-0811">Translocation</keyword>
<protein>
    <submittedName>
        <fullName evidence="14">Nucleoporin NUP116/NSP116</fullName>
    </submittedName>
</protein>
<feature type="compositionally biased region" description="Polar residues" evidence="12">
    <location>
        <begin position="10"/>
        <end position="31"/>
    </location>
</feature>
<dbReference type="GO" id="GO:0003723">
    <property type="term" value="F:RNA binding"/>
    <property type="evidence" value="ECO:0007669"/>
    <property type="project" value="TreeGrafter"/>
</dbReference>
<dbReference type="AlphaFoldDB" id="A0A0W0CT11"/>
<evidence type="ECO:0000256" key="7">
    <source>
        <dbReference type="ARBA" id="ARBA00022816"/>
    </source>
</evidence>
<dbReference type="GO" id="GO:0042802">
    <property type="term" value="F:identical protein binding"/>
    <property type="evidence" value="ECO:0007669"/>
    <property type="project" value="EnsemblFungi"/>
</dbReference>
<feature type="compositionally biased region" description="Polar residues" evidence="12">
    <location>
        <begin position="288"/>
        <end position="297"/>
    </location>
</feature>
<comment type="subcellular location">
    <subcellularLocation>
        <location evidence="1">Nucleus membrane</location>
        <topology evidence="1">Peripheral membrane protein</topology>
        <orientation evidence="1">Cytoplasmic side</orientation>
    </subcellularLocation>
    <subcellularLocation>
        <location evidence="3">Nucleus membrane</location>
        <topology evidence="3">Peripheral membrane protein</topology>
        <orientation evidence="3">Nucleoplasmic side</orientation>
    </subcellularLocation>
    <subcellularLocation>
        <location evidence="2">Nucleus</location>
        <location evidence="2">Nuclear pore complex</location>
    </subcellularLocation>
</comment>
<evidence type="ECO:0000256" key="12">
    <source>
        <dbReference type="SAM" id="MobiDB-lite"/>
    </source>
</evidence>
<evidence type="ECO:0000256" key="8">
    <source>
        <dbReference type="ARBA" id="ARBA00022927"/>
    </source>
</evidence>
<dbReference type="Proteomes" id="UP000054886">
    <property type="component" value="Unassembled WGS sequence"/>
</dbReference>
<sequence length="1035" mass="107423">MFGQPRLFGANSQPFGSTNNTGSTGAFGNVQNNNVQSGFSGFGSNNNASNAPQSGAFGANTSSLNSPFGSNNNAMGTPSNSTTSGGGLFGMQNPNTSGMAGGNSLFGMNNNGNTGTTMMGGLPVGGMNAGAGTGTAIKPFQVVEEKDMTTNAINMYQSITFMNEYRNYSFEELRMQDYKAGRKFANSSATSTGFGTGQNQQFGAFGNTNSAQPGAQSSPFGQKPASGGLFGGNGVGSTSTGLFGSNQTSTNTFGANNGSTFGNNAASSGGLFGSTNNTNTNTGMFGSASNANSGGLFNQQNQTQQQQSSPFGASSGFGKPPASSGGLFGQTGANPFSSNNANTAFGQTAQQQTPNQGGLFGQSNQSQGTGLFGQSGQQQPQGGLFGQAANGNSLFGSKPQPSTGFGQQTTSAGGFGSSGGLFGGQNTRQQGGLFNQTSQTQTGGLFGQNQPPNQAGGLFSQTQNTNANSPFGMKSATPAGGLFGNNQGQQGGGIFNQNQNQQQGNTTGLFGGGQSQQTQSNTAGSLFGQKPTGFGSTAQPNTSSFGNTQSSGGLFGNKSTGGGLFGSTNTQNTTPSFGSGGTQSLLGAKPAGGLGGLGAQQPAATQTSGLFNKPATSTSFGGTSSLFGNKAGPQQGSTGGLFGSNSTSNIGAGLATSQQFSNNSANQQIGNPSQNNDQEKLQQQQLLVTNPYGTNELFSKVQQAAPGSMQVSVQIQVSATKIDADNKKKSDLISAYKHTPKPLFAAALSGKGLVAEKTNEIKNDLDKETSTRIMNNEIDANFQQIGSKLFEPDSLMFKQLLKSKGNHRNKDLKSKEKLFIANVADSNLNEADKDKAKNEIAKLNASQVVATTLASSVRETEKQEKIETDICNENAISESKLDGIDDLEFVDENYYISPSLDTLATLSKYEIQKVENLVVGNKQYGKIEFLDPVDLSDIPLGSICDDLVVFQPMSVLLYNNSTNVPEKGKGLNVRARISCYNCYPLDKSTRKPIKDPNHRIMERYSEKLKKIPHTHFESYDPASGTYCFTVDHALI</sequence>
<feature type="compositionally biased region" description="Polar residues" evidence="12">
    <location>
        <begin position="59"/>
        <end position="75"/>
    </location>
</feature>
<dbReference type="InterPro" id="IPR036903">
    <property type="entry name" value="Nup98_auto-Pept-S59_dom_sf"/>
</dbReference>
<dbReference type="InterPro" id="IPR007230">
    <property type="entry name" value="Nup98_auto-Pept-S59_dom"/>
</dbReference>
<feature type="compositionally biased region" description="Low complexity" evidence="12">
    <location>
        <begin position="272"/>
        <end position="287"/>
    </location>
</feature>
<feature type="region of interest" description="Disordered" evidence="12">
    <location>
        <begin position="189"/>
        <end position="233"/>
    </location>
</feature>
<dbReference type="Pfam" id="PF13634">
    <property type="entry name" value="Nucleoporin_FG"/>
    <property type="match status" value="6"/>
</dbReference>
<evidence type="ECO:0000256" key="4">
    <source>
        <dbReference type="ARBA" id="ARBA00008926"/>
    </source>
</evidence>
<keyword evidence="7" id="KW-0509">mRNA transport</keyword>
<feature type="compositionally biased region" description="Polar residues" evidence="12">
    <location>
        <begin position="210"/>
        <end position="220"/>
    </location>
</feature>
<evidence type="ECO:0000256" key="3">
    <source>
        <dbReference type="ARBA" id="ARBA00004620"/>
    </source>
</evidence>
<keyword evidence="8" id="KW-0653">Protein transport</keyword>
<dbReference type="GO" id="GO:0006409">
    <property type="term" value="P:tRNA export from nucleus"/>
    <property type="evidence" value="ECO:0007669"/>
    <property type="project" value="EnsemblFungi"/>
</dbReference>
<evidence type="ECO:0000259" key="13">
    <source>
        <dbReference type="PROSITE" id="PS51434"/>
    </source>
</evidence>
<dbReference type="GO" id="GO:0051117">
    <property type="term" value="F:ATPase binding"/>
    <property type="evidence" value="ECO:0007669"/>
    <property type="project" value="EnsemblFungi"/>
</dbReference>
<feature type="compositionally biased region" description="Low complexity" evidence="12">
    <location>
        <begin position="495"/>
        <end position="508"/>
    </location>
</feature>
<dbReference type="FunFam" id="3.30.1610.10:FF:000003">
    <property type="entry name" value="Nucleoporin SONB, putative"/>
    <property type="match status" value="1"/>
</dbReference>
<feature type="compositionally biased region" description="Gly residues" evidence="12">
    <location>
        <begin position="553"/>
        <end position="565"/>
    </location>
</feature>
<dbReference type="FunFam" id="1.10.10.2360:FF:000001">
    <property type="entry name" value="Nuclear pore complex protein Nup98-Nup96"/>
    <property type="match status" value="1"/>
</dbReference>
<dbReference type="GO" id="GO:0044614">
    <property type="term" value="C:nuclear pore cytoplasmic filaments"/>
    <property type="evidence" value="ECO:0007669"/>
    <property type="project" value="EnsemblFungi"/>
</dbReference>
<comment type="similarity">
    <text evidence="4">Belongs to the nucleoporin GLFG family.</text>
</comment>
<dbReference type="EMBL" id="LLZZ01000138">
    <property type="protein sequence ID" value="KTB00452.1"/>
    <property type="molecule type" value="Genomic_DNA"/>
</dbReference>
<feature type="compositionally biased region" description="Low complexity" evidence="12">
    <location>
        <begin position="32"/>
        <end position="51"/>
    </location>
</feature>
<feature type="region of interest" description="Disordered" evidence="12">
    <location>
        <begin position="1"/>
        <end position="87"/>
    </location>
</feature>
<dbReference type="GO" id="GO:0016973">
    <property type="term" value="P:poly(A)+ mRNA export from nucleus"/>
    <property type="evidence" value="ECO:0007669"/>
    <property type="project" value="EnsemblFungi"/>
</dbReference>
<feature type="domain" description="Peptidase S59" evidence="13">
    <location>
        <begin position="891"/>
        <end position="1033"/>
    </location>
</feature>
<keyword evidence="11" id="KW-0539">Nucleus</keyword>
<reference evidence="14 15" key="1">
    <citation type="submission" date="2015-10" db="EMBL/GenBank/DDBJ databases">
        <title>Draft genomes sequences of Candida glabrata isolates 1A, 1B, 2A, 2B, 3A and 3B.</title>
        <authorList>
            <person name="Haavelsrud O.E."/>
            <person name="Gaustad P."/>
        </authorList>
    </citation>
    <scope>NUCLEOTIDE SEQUENCE [LARGE SCALE GENOMIC DNA]</scope>
    <source>
        <strain evidence="14">910700640</strain>
    </source>
</reference>
<keyword evidence="5" id="KW-0813">Transport</keyword>
<evidence type="ECO:0000313" key="14">
    <source>
        <dbReference type="EMBL" id="KTB00452.1"/>
    </source>
</evidence>
<comment type="caution">
    <text evidence="14">The sequence shown here is derived from an EMBL/GenBank/DDBJ whole genome shotgun (WGS) entry which is preliminary data.</text>
</comment>
<feature type="compositionally biased region" description="Polar residues" evidence="12">
    <location>
        <begin position="534"/>
        <end position="552"/>
    </location>
</feature>
<feature type="compositionally biased region" description="Polar residues" evidence="12">
    <location>
        <begin position="566"/>
        <end position="577"/>
    </location>
</feature>
<dbReference type="VEuPathDB" id="FungiDB:GWK60_F05753"/>
<evidence type="ECO:0000256" key="9">
    <source>
        <dbReference type="ARBA" id="ARBA00023010"/>
    </source>
</evidence>
<feature type="compositionally biased region" description="Low complexity" evidence="12">
    <location>
        <begin position="197"/>
        <end position="209"/>
    </location>
</feature>
<evidence type="ECO:0000256" key="6">
    <source>
        <dbReference type="ARBA" id="ARBA00022737"/>
    </source>
</evidence>
<dbReference type="GO" id="GO:0044613">
    <property type="term" value="C:nuclear pore central transport channel"/>
    <property type="evidence" value="ECO:0007669"/>
    <property type="project" value="EnsemblFungi"/>
</dbReference>
<keyword evidence="6" id="KW-0677">Repeat</keyword>
<evidence type="ECO:0000256" key="5">
    <source>
        <dbReference type="ARBA" id="ARBA00022448"/>
    </source>
</evidence>
<feature type="compositionally biased region" description="Low complexity" evidence="12">
    <location>
        <begin position="515"/>
        <end position="525"/>
    </location>
</feature>
<feature type="compositionally biased region" description="Low complexity" evidence="12">
    <location>
        <begin position="616"/>
        <end position="628"/>
    </location>
</feature>
<dbReference type="VEuPathDB" id="FungiDB:GVI51_F05775"/>
<name>A0A0W0CT11_CANGB</name>
<dbReference type="GO" id="GO:0031965">
    <property type="term" value="C:nuclear membrane"/>
    <property type="evidence" value="ECO:0007669"/>
    <property type="project" value="UniProtKB-SubCell"/>
</dbReference>
<accession>A0A0W0CT11</accession>
<dbReference type="Gene3D" id="1.10.10.2360">
    <property type="match status" value="1"/>
</dbReference>
<evidence type="ECO:0000256" key="1">
    <source>
        <dbReference type="ARBA" id="ARBA00004335"/>
    </source>
</evidence>
<dbReference type="InterPro" id="IPR025574">
    <property type="entry name" value="Nucleoporin_FG_rpt"/>
</dbReference>
<dbReference type="Gene3D" id="3.30.1610.10">
    <property type="entry name" value="Peptidase S59, nucleoporin"/>
    <property type="match status" value="1"/>
</dbReference>
<dbReference type="InterPro" id="IPR037665">
    <property type="entry name" value="Nucleoporin_S59-like"/>
</dbReference>
<dbReference type="GO" id="GO:0000973">
    <property type="term" value="P:post-transcriptional tethering of RNA polymerase II gene DNA at nuclear periphery"/>
    <property type="evidence" value="ECO:0007669"/>
    <property type="project" value="TreeGrafter"/>
</dbReference>
<dbReference type="PROSITE" id="PS51434">
    <property type="entry name" value="NUP_C"/>
    <property type="match status" value="1"/>
</dbReference>
<feature type="compositionally biased region" description="Polar residues" evidence="12">
    <location>
        <begin position="389"/>
        <end position="402"/>
    </location>
</feature>
<feature type="compositionally biased region" description="Polar residues" evidence="12">
    <location>
        <begin position="331"/>
        <end position="369"/>
    </location>
</feature>
<dbReference type="GO" id="GO:0006999">
    <property type="term" value="P:nuclear pore organization"/>
    <property type="evidence" value="ECO:0007669"/>
    <property type="project" value="EnsemblFungi"/>
</dbReference>
<keyword evidence="10" id="KW-0906">Nuclear pore complex</keyword>
<evidence type="ECO:0000256" key="11">
    <source>
        <dbReference type="ARBA" id="ARBA00023242"/>
    </source>
</evidence>
<feature type="compositionally biased region" description="Gly residues" evidence="12">
    <location>
        <begin position="413"/>
        <end position="423"/>
    </location>
</feature>
<feature type="region of interest" description="Disordered" evidence="12">
    <location>
        <begin position="272"/>
        <end position="644"/>
    </location>
</feature>
<dbReference type="Pfam" id="PF04096">
    <property type="entry name" value="Nucleoporin2"/>
    <property type="match status" value="1"/>
</dbReference>
<dbReference type="PANTHER" id="PTHR23198:SF30">
    <property type="entry name" value="NUCLEOPORIN NUP100_NSP100-RELATED"/>
    <property type="match status" value="1"/>
</dbReference>
<evidence type="ECO:0000256" key="2">
    <source>
        <dbReference type="ARBA" id="ARBA00004567"/>
    </source>
</evidence>
<dbReference type="VEuPathDB" id="FungiDB:CAGL0F06171g"/>
<feature type="compositionally biased region" description="Low complexity" evidence="12">
    <location>
        <begin position="403"/>
        <end position="412"/>
    </location>
</feature>
<dbReference type="VEuPathDB" id="FungiDB:B1J91_F06171g"/>
<feature type="compositionally biased region" description="Polar residues" evidence="12">
    <location>
        <begin position="426"/>
        <end position="469"/>
    </location>
</feature>
<dbReference type="SUPFAM" id="SSF82215">
    <property type="entry name" value="C-terminal autoproteolytic domain of nucleoporin nup98"/>
    <property type="match status" value="1"/>
</dbReference>
<dbReference type="PANTHER" id="PTHR23198">
    <property type="entry name" value="NUCLEOPORIN"/>
    <property type="match status" value="1"/>
</dbReference>
<dbReference type="GO" id="GO:0017056">
    <property type="term" value="F:structural constituent of nuclear pore"/>
    <property type="evidence" value="ECO:0007669"/>
    <property type="project" value="EnsemblFungi"/>
</dbReference>
<organism evidence="14 15">
    <name type="scientific">Candida glabrata</name>
    <name type="common">Yeast</name>
    <name type="synonym">Torulopsis glabrata</name>
    <dbReference type="NCBI Taxonomy" id="5478"/>
    <lineage>
        <taxon>Eukaryota</taxon>
        <taxon>Fungi</taxon>
        <taxon>Dikarya</taxon>
        <taxon>Ascomycota</taxon>
        <taxon>Saccharomycotina</taxon>
        <taxon>Saccharomycetes</taxon>
        <taxon>Saccharomycetales</taxon>
        <taxon>Saccharomycetaceae</taxon>
        <taxon>Nakaseomyces</taxon>
    </lineage>
</organism>
<proteinExistence type="inferred from homology"/>
<evidence type="ECO:0000256" key="10">
    <source>
        <dbReference type="ARBA" id="ARBA00023132"/>
    </source>
</evidence>
<dbReference type="GO" id="GO:0008139">
    <property type="term" value="F:nuclear localization sequence binding"/>
    <property type="evidence" value="ECO:0007669"/>
    <property type="project" value="TreeGrafter"/>
</dbReference>
<dbReference type="GO" id="GO:0034398">
    <property type="term" value="P:telomere tethering at nuclear periphery"/>
    <property type="evidence" value="ECO:0007669"/>
    <property type="project" value="TreeGrafter"/>
</dbReference>
<gene>
    <name evidence="14" type="ORF">AO440_001358</name>
</gene>
<feature type="compositionally biased region" description="Low complexity" evidence="12">
    <location>
        <begin position="372"/>
        <end position="382"/>
    </location>
</feature>
<evidence type="ECO:0000313" key="15">
    <source>
        <dbReference type="Proteomes" id="UP000054886"/>
    </source>
</evidence>
<dbReference type="GO" id="GO:0006606">
    <property type="term" value="P:protein import into nucleus"/>
    <property type="evidence" value="ECO:0007669"/>
    <property type="project" value="EnsemblFungi"/>
</dbReference>